<feature type="chain" id="PRO_5002335457" evidence="1">
    <location>
        <begin position="22"/>
        <end position="45"/>
    </location>
</feature>
<dbReference type="EMBL" id="KN723063">
    <property type="protein sequence ID" value="KJH39621.1"/>
    <property type="molecule type" value="Genomic_DNA"/>
</dbReference>
<sequence>MSVAIYWKQVLLLQLLSTLEKEPMDRCEYYLENEGFLLDVTEILQ</sequence>
<feature type="signal peptide" evidence="1">
    <location>
        <begin position="1"/>
        <end position="21"/>
    </location>
</feature>
<keyword evidence="1" id="KW-0732">Signal</keyword>
<gene>
    <name evidence="2" type="ORF">DICVIV_14500</name>
</gene>
<dbReference type="AlphaFoldDB" id="A0A0D8XAS7"/>
<evidence type="ECO:0000256" key="1">
    <source>
        <dbReference type="SAM" id="SignalP"/>
    </source>
</evidence>
<dbReference type="Proteomes" id="UP000053766">
    <property type="component" value="Unassembled WGS sequence"/>
</dbReference>
<protein>
    <submittedName>
        <fullName evidence="2">Uncharacterized protein</fullName>
    </submittedName>
</protein>
<evidence type="ECO:0000313" key="3">
    <source>
        <dbReference type="Proteomes" id="UP000053766"/>
    </source>
</evidence>
<proteinExistence type="predicted"/>
<accession>A0A0D8XAS7</accession>
<organism evidence="2 3">
    <name type="scientific">Dictyocaulus viviparus</name>
    <name type="common">Bovine lungworm</name>
    <dbReference type="NCBI Taxonomy" id="29172"/>
    <lineage>
        <taxon>Eukaryota</taxon>
        <taxon>Metazoa</taxon>
        <taxon>Ecdysozoa</taxon>
        <taxon>Nematoda</taxon>
        <taxon>Chromadorea</taxon>
        <taxon>Rhabditida</taxon>
        <taxon>Rhabditina</taxon>
        <taxon>Rhabditomorpha</taxon>
        <taxon>Strongyloidea</taxon>
        <taxon>Metastrongylidae</taxon>
        <taxon>Dictyocaulus</taxon>
    </lineage>
</organism>
<reference evidence="3" key="2">
    <citation type="journal article" date="2016" name="Sci. Rep.">
        <title>Dictyocaulus viviparus genome, variome and transcriptome elucidate lungworm biology and support future intervention.</title>
        <authorList>
            <person name="McNulty S.N."/>
            <person name="Strube C."/>
            <person name="Rosa B.A."/>
            <person name="Martin J.C."/>
            <person name="Tyagi R."/>
            <person name="Choi Y.J."/>
            <person name="Wang Q."/>
            <person name="Hallsworth Pepin K."/>
            <person name="Zhang X."/>
            <person name="Ozersky P."/>
            <person name="Wilson R.K."/>
            <person name="Sternberg P.W."/>
            <person name="Gasser R.B."/>
            <person name="Mitreva M."/>
        </authorList>
    </citation>
    <scope>NUCLEOTIDE SEQUENCE [LARGE SCALE GENOMIC DNA]</scope>
    <source>
        <strain evidence="3">HannoverDv2000</strain>
    </source>
</reference>
<name>A0A0D8XAS7_DICVI</name>
<keyword evidence="3" id="KW-1185">Reference proteome</keyword>
<reference evidence="2 3" key="1">
    <citation type="submission" date="2013-11" db="EMBL/GenBank/DDBJ databases">
        <title>Draft genome of the bovine lungworm Dictyocaulus viviparus.</title>
        <authorList>
            <person name="Mitreva M."/>
        </authorList>
    </citation>
    <scope>NUCLEOTIDE SEQUENCE [LARGE SCALE GENOMIC DNA]</scope>
    <source>
        <strain evidence="2 3">HannoverDv2000</strain>
    </source>
</reference>
<evidence type="ECO:0000313" key="2">
    <source>
        <dbReference type="EMBL" id="KJH39621.1"/>
    </source>
</evidence>